<name>B5L5V3_9BACT</name>
<comment type="catalytic activity">
    <reaction evidence="1">
        <text>a beta-lactam + H2O = a substituted beta-amino acid</text>
        <dbReference type="Rhea" id="RHEA:20401"/>
        <dbReference type="ChEBI" id="CHEBI:15377"/>
        <dbReference type="ChEBI" id="CHEBI:35627"/>
        <dbReference type="ChEBI" id="CHEBI:140347"/>
        <dbReference type="EC" id="3.5.2.6"/>
    </reaction>
</comment>
<dbReference type="CARD" id="ARO:3002487">
    <property type="molecule name" value="LRA-8"/>
    <property type="mechanism identifier" value="ARO:0001004"/>
    <property type="mechanism name" value="antibiotic inactivation"/>
</dbReference>
<feature type="chain" id="PRO_5002836158" description="beta-lactamase" evidence="13">
    <location>
        <begin position="25"/>
        <end position="305"/>
    </location>
</feature>
<keyword evidence="10" id="KW-0862">Zinc</keyword>
<evidence type="ECO:0000256" key="12">
    <source>
        <dbReference type="SAM" id="MobiDB-lite"/>
    </source>
</evidence>
<accession>B5L5V3</accession>
<keyword evidence="7 13" id="KW-0732">Signal</keyword>
<dbReference type="AlphaFoldDB" id="B5L5V3"/>
<dbReference type="InterPro" id="IPR001018">
    <property type="entry name" value="Beta-lactamase_class-B_CS"/>
</dbReference>
<dbReference type="GO" id="GO:0046677">
    <property type="term" value="P:response to antibiotic"/>
    <property type="evidence" value="ECO:0007669"/>
    <property type="project" value="UniProtKB-KW"/>
</dbReference>
<feature type="region of interest" description="Disordered" evidence="12">
    <location>
        <begin position="133"/>
        <end position="155"/>
    </location>
</feature>
<gene>
    <name evidence="15" type="primary">blaLRA-8</name>
    <name evidence="15" type="ORF">AKSOIL_0004</name>
</gene>
<dbReference type="GO" id="GO:0008270">
    <property type="term" value="F:zinc ion binding"/>
    <property type="evidence" value="ECO:0007669"/>
    <property type="project" value="InterPro"/>
</dbReference>
<dbReference type="PROSITE" id="PS00743">
    <property type="entry name" value="BETA_LACTAMASE_B_1"/>
    <property type="match status" value="1"/>
</dbReference>
<feature type="signal peptide" evidence="13">
    <location>
        <begin position="1"/>
        <end position="24"/>
    </location>
</feature>
<dbReference type="GO" id="GO:0042597">
    <property type="term" value="C:periplasmic space"/>
    <property type="evidence" value="ECO:0007669"/>
    <property type="project" value="UniProtKB-SubCell"/>
</dbReference>
<comment type="cofactor">
    <cofactor evidence="2">
        <name>Zn(2+)</name>
        <dbReference type="ChEBI" id="CHEBI:29105"/>
    </cofactor>
</comment>
<evidence type="ECO:0000256" key="7">
    <source>
        <dbReference type="ARBA" id="ARBA00022729"/>
    </source>
</evidence>
<evidence type="ECO:0000256" key="8">
    <source>
        <dbReference type="ARBA" id="ARBA00022764"/>
    </source>
</evidence>
<protein>
    <recommendedName>
        <fullName evidence="5">beta-lactamase</fullName>
        <ecNumber evidence="5">3.5.2.6</ecNumber>
    </recommendedName>
</protein>
<dbReference type="NCBIfam" id="NF033105">
    <property type="entry name" value="bla_subclass_B3"/>
    <property type="match status" value="1"/>
</dbReference>
<dbReference type="EC" id="3.5.2.6" evidence="5"/>
<evidence type="ECO:0000256" key="13">
    <source>
        <dbReference type="SAM" id="SignalP"/>
    </source>
</evidence>
<evidence type="ECO:0000259" key="14">
    <source>
        <dbReference type="SMART" id="SM00849"/>
    </source>
</evidence>
<evidence type="ECO:0000256" key="5">
    <source>
        <dbReference type="ARBA" id="ARBA00012865"/>
    </source>
</evidence>
<keyword evidence="9" id="KW-0378">Hydrolase</keyword>
<dbReference type="PANTHER" id="PTHR42951">
    <property type="entry name" value="METALLO-BETA-LACTAMASE DOMAIN-CONTAINING"/>
    <property type="match status" value="1"/>
</dbReference>
<evidence type="ECO:0000256" key="4">
    <source>
        <dbReference type="ARBA" id="ARBA00005250"/>
    </source>
</evidence>
<comment type="similarity">
    <text evidence="4">Belongs to the metallo-beta-lactamase superfamily. Class-B beta-lactamase family.</text>
</comment>
<evidence type="ECO:0000256" key="2">
    <source>
        <dbReference type="ARBA" id="ARBA00001947"/>
    </source>
</evidence>
<organism evidence="15">
    <name type="scientific">uncultured bacterium BLR8</name>
    <dbReference type="NCBI Taxonomy" id="506524"/>
    <lineage>
        <taxon>Bacteria</taxon>
        <taxon>environmental samples</taxon>
    </lineage>
</organism>
<keyword evidence="11" id="KW-0046">Antibiotic resistance</keyword>
<dbReference type="Pfam" id="PF00753">
    <property type="entry name" value="Lactamase_B"/>
    <property type="match status" value="1"/>
</dbReference>
<dbReference type="GO" id="GO:0017001">
    <property type="term" value="P:antibiotic catabolic process"/>
    <property type="evidence" value="ECO:0007669"/>
    <property type="project" value="InterPro"/>
</dbReference>
<evidence type="ECO:0000256" key="11">
    <source>
        <dbReference type="ARBA" id="ARBA00023251"/>
    </source>
</evidence>
<sequence length="305" mass="32870">MSKSSLKGLVLLALVAAIAAPSWAARKEKPAAKAPPCEQCAVWNADQEPFKIWGNTYYVGVKGLSSVLVTSDWGHVLLDGGLPESAPKIAANIEKLGFKVTDVKAILSSHVHADHAGGIAELQRRSGAKVYQRRPSDQVLRTGKPDPGDPQLARAGPIPPVENVWVVHDEELLGLGPTRFTVVATPGHTPGGTSWAWESCEGAQCLKIVYADSLNAVSAEGFRFTASTTYPNVLQDLEQSFKRVESLPCDVIVSVHPEQSDFFPRMAKRVDGKPESIKDPEGCKRYVAGARERLALRVASEKQGS</sequence>
<dbReference type="NCBIfam" id="NF012229">
    <property type="entry name" value="bla_class_B_core"/>
    <property type="match status" value="1"/>
</dbReference>
<comment type="subcellular location">
    <subcellularLocation>
        <location evidence="3">Periplasm</location>
    </subcellularLocation>
</comment>
<evidence type="ECO:0000256" key="1">
    <source>
        <dbReference type="ARBA" id="ARBA00001526"/>
    </source>
</evidence>
<dbReference type="InterPro" id="IPR050855">
    <property type="entry name" value="NDM-1-like"/>
</dbReference>
<dbReference type="InterPro" id="IPR001279">
    <property type="entry name" value="Metallo-B-lactamas"/>
</dbReference>
<dbReference type="GO" id="GO:0008800">
    <property type="term" value="F:beta-lactamase activity"/>
    <property type="evidence" value="ECO:0007669"/>
    <property type="project" value="UniProtKB-EC"/>
</dbReference>
<evidence type="ECO:0000313" key="15">
    <source>
        <dbReference type="EMBL" id="ACH58988.1"/>
    </source>
</evidence>
<keyword evidence="6" id="KW-0479">Metal-binding</keyword>
<dbReference type="PANTHER" id="PTHR42951:SF17">
    <property type="entry name" value="METALLO-BETA-LACTAMASE DOMAIN-CONTAINING PROTEIN"/>
    <property type="match status" value="1"/>
</dbReference>
<dbReference type="EMBL" id="EU408349">
    <property type="protein sequence ID" value="ACH58988.1"/>
    <property type="molecule type" value="Genomic_DNA"/>
</dbReference>
<dbReference type="Gene3D" id="3.60.15.10">
    <property type="entry name" value="Ribonuclease Z/Hydroxyacylglutathione hydrolase-like"/>
    <property type="match status" value="1"/>
</dbReference>
<reference evidence="15" key="1">
    <citation type="journal article" date="2009" name="ISME J.">
        <title>Functional metagenomics reveals diverse beta-lactamases in a remote Alaskan soil.</title>
        <authorList>
            <person name="Allen H.K."/>
            <person name="Moe L.A."/>
            <person name="Rodbumrer J."/>
            <person name="Gaarder A."/>
            <person name="Handelsman J."/>
        </authorList>
    </citation>
    <scope>NUCLEOTIDE SEQUENCE</scope>
</reference>
<evidence type="ECO:0000256" key="9">
    <source>
        <dbReference type="ARBA" id="ARBA00022801"/>
    </source>
</evidence>
<proteinExistence type="inferred from homology"/>
<dbReference type="RefSeq" id="WP_063842703.1">
    <property type="nucleotide sequence ID" value="NG_047521.1"/>
</dbReference>
<dbReference type="SMART" id="SM00849">
    <property type="entry name" value="Lactamase_B"/>
    <property type="match status" value="1"/>
</dbReference>
<feature type="domain" description="Metallo-beta-lactamase" evidence="14">
    <location>
        <begin position="63"/>
        <end position="256"/>
    </location>
</feature>
<keyword evidence="8" id="KW-0574">Periplasm</keyword>
<evidence type="ECO:0000256" key="3">
    <source>
        <dbReference type="ARBA" id="ARBA00004418"/>
    </source>
</evidence>
<evidence type="ECO:0000256" key="6">
    <source>
        <dbReference type="ARBA" id="ARBA00022723"/>
    </source>
</evidence>
<dbReference type="PROSITE" id="PS50007">
    <property type="entry name" value="PIPLC_X_DOMAIN"/>
    <property type="match status" value="1"/>
</dbReference>
<dbReference type="InterPro" id="IPR036866">
    <property type="entry name" value="RibonucZ/Hydroxyglut_hydro"/>
</dbReference>
<dbReference type="SUPFAM" id="SSF56281">
    <property type="entry name" value="Metallo-hydrolase/oxidoreductase"/>
    <property type="match status" value="1"/>
</dbReference>
<evidence type="ECO:0000256" key="10">
    <source>
        <dbReference type="ARBA" id="ARBA00022833"/>
    </source>
</evidence>